<dbReference type="InterPro" id="IPR039424">
    <property type="entry name" value="SBP_5"/>
</dbReference>
<dbReference type="PROSITE" id="PS51318">
    <property type="entry name" value="TAT"/>
    <property type="match status" value="1"/>
</dbReference>
<feature type="domain" description="Solute-binding protein family 5" evidence="7">
    <location>
        <begin position="88"/>
        <end position="466"/>
    </location>
</feature>
<dbReference type="InterPro" id="IPR023765">
    <property type="entry name" value="SBP_5_CS"/>
</dbReference>
<accession>A0ABV2U9K2</accession>
<evidence type="ECO:0000313" key="9">
    <source>
        <dbReference type="Proteomes" id="UP001550044"/>
    </source>
</evidence>
<feature type="chain" id="PRO_5045807628" evidence="6">
    <location>
        <begin position="35"/>
        <end position="614"/>
    </location>
</feature>
<dbReference type="CDD" id="cd00995">
    <property type="entry name" value="PBP2_NikA_DppA_OppA_like"/>
    <property type="match status" value="1"/>
</dbReference>
<keyword evidence="9" id="KW-1185">Reference proteome</keyword>
<dbReference type="InterPro" id="IPR000914">
    <property type="entry name" value="SBP_5_dom"/>
</dbReference>
<dbReference type="RefSeq" id="WP_356497903.1">
    <property type="nucleotide sequence ID" value="NZ_JBEXEF010000172.1"/>
</dbReference>
<evidence type="ECO:0000256" key="4">
    <source>
        <dbReference type="ARBA" id="ARBA00022729"/>
    </source>
</evidence>
<evidence type="ECO:0000259" key="7">
    <source>
        <dbReference type="Pfam" id="PF00496"/>
    </source>
</evidence>
<dbReference type="Gene3D" id="3.40.190.10">
    <property type="entry name" value="Periplasmic binding protein-like II"/>
    <property type="match status" value="1"/>
</dbReference>
<proteinExistence type="inferred from homology"/>
<keyword evidence="5" id="KW-0812">Transmembrane</keyword>
<dbReference type="InterPro" id="IPR030678">
    <property type="entry name" value="Peptide/Ni-bd"/>
</dbReference>
<dbReference type="InterPro" id="IPR006311">
    <property type="entry name" value="TAT_signal"/>
</dbReference>
<comment type="caution">
    <text evidence="8">The sequence shown here is derived from an EMBL/GenBank/DDBJ whole genome shotgun (WGS) entry which is preliminary data.</text>
</comment>
<evidence type="ECO:0000313" key="8">
    <source>
        <dbReference type="EMBL" id="MET8434527.1"/>
    </source>
</evidence>
<comment type="similarity">
    <text evidence="2">Belongs to the bacterial solute-binding protein 5 family.</text>
</comment>
<gene>
    <name evidence="8" type="ORF">ABZV61_17330</name>
</gene>
<keyword evidence="3" id="KW-0813">Transport</keyword>
<feature type="transmembrane region" description="Helical" evidence="5">
    <location>
        <begin position="586"/>
        <end position="604"/>
    </location>
</feature>
<keyword evidence="4 6" id="KW-0732">Signal</keyword>
<dbReference type="PIRSF" id="PIRSF002741">
    <property type="entry name" value="MppA"/>
    <property type="match status" value="1"/>
</dbReference>
<dbReference type="PANTHER" id="PTHR30290">
    <property type="entry name" value="PERIPLASMIC BINDING COMPONENT OF ABC TRANSPORTER"/>
    <property type="match status" value="1"/>
</dbReference>
<evidence type="ECO:0000256" key="2">
    <source>
        <dbReference type="ARBA" id="ARBA00005695"/>
    </source>
</evidence>
<organism evidence="8 9">
    <name type="scientific">Streptomyces sp. 900116325</name>
    <dbReference type="NCBI Taxonomy" id="3154295"/>
    <lineage>
        <taxon>Bacteria</taxon>
        <taxon>Bacillati</taxon>
        <taxon>Actinomycetota</taxon>
        <taxon>Actinomycetes</taxon>
        <taxon>Kitasatosporales</taxon>
        <taxon>Streptomycetaceae</taxon>
        <taxon>Streptomyces</taxon>
    </lineage>
</organism>
<sequence>MTHTMVRSAIGRRATALAAAALTGALALGSVALAPGAAADTKGTTLRAAMTGNGIDSLNPFLAYFAGSLDVFSAVYPSLNSLNTDGTPAPYLATKWTPSADKLTWTFTLRKGLKWSDGRPITAEDAAWTLNLIRTNEVAGTANGSLVENFASVTAPDATTLVIKTKKPQANTPFVSIPYSGVPIVPKHVWEKHVTDLKDFKNDSGDIVGYGPWTLTAYKPEQYVKYDANKDFVLGAPKFDHLVQQRYKAVDGAVAALRSGQLDYVSDLNSTQFKALQSDKRTTAFQNAGRRWMSVAINSGARTRSGKKIGTGNPALADAAVRRAIAQATDKQTLVDKVLDGLGQVGSGYIPPTWKQWAWKPAPGDEQSYDVAKANSILDDAGYTKGKDGIRVSPKTKKPLKLRLGTHSDAATDTQIATYLTGWMKQIGVELTAEPLSSTKLNDDLAKGDWDLLMDGWGTGPDPTYLLSIQNCDALPLDDGTNGSTDSFHCDKEFDKLFKQQVTEFDPAQRAATVGKMQDILYKADNNVILYYATGLSATNARTVKNLAVGKADSAGVYPMQYTFGQFRSATPVTAVKEASSGSTTLWAGIGIGVLVVAGLAFGIKRRSSADERE</sequence>
<dbReference type="EMBL" id="JBEXIP010000012">
    <property type="protein sequence ID" value="MET8434527.1"/>
    <property type="molecule type" value="Genomic_DNA"/>
</dbReference>
<dbReference type="PANTHER" id="PTHR30290:SF10">
    <property type="entry name" value="PERIPLASMIC OLIGOPEPTIDE-BINDING PROTEIN-RELATED"/>
    <property type="match status" value="1"/>
</dbReference>
<dbReference type="SUPFAM" id="SSF53850">
    <property type="entry name" value="Periplasmic binding protein-like II"/>
    <property type="match status" value="1"/>
</dbReference>
<protein>
    <submittedName>
        <fullName evidence="8">ABC transporter substrate-binding protein</fullName>
    </submittedName>
</protein>
<reference evidence="8 9" key="1">
    <citation type="submission" date="2024-06" db="EMBL/GenBank/DDBJ databases">
        <title>The Natural Products Discovery Center: Release of the First 8490 Sequenced Strains for Exploring Actinobacteria Biosynthetic Diversity.</title>
        <authorList>
            <person name="Kalkreuter E."/>
            <person name="Kautsar S.A."/>
            <person name="Yang D."/>
            <person name="Bader C.D."/>
            <person name="Teijaro C.N."/>
            <person name="Fluegel L."/>
            <person name="Davis C.M."/>
            <person name="Simpson J.R."/>
            <person name="Lauterbach L."/>
            <person name="Steele A.D."/>
            <person name="Gui C."/>
            <person name="Meng S."/>
            <person name="Li G."/>
            <person name="Viehrig K."/>
            <person name="Ye F."/>
            <person name="Su P."/>
            <person name="Kiefer A.F."/>
            <person name="Nichols A."/>
            <person name="Cepeda A.J."/>
            <person name="Yan W."/>
            <person name="Fan B."/>
            <person name="Jiang Y."/>
            <person name="Adhikari A."/>
            <person name="Zheng C.-J."/>
            <person name="Schuster L."/>
            <person name="Cowan T.M."/>
            <person name="Smanski M.J."/>
            <person name="Chevrette M.G."/>
            <person name="De Carvalho L.P.S."/>
            <person name="Shen B."/>
        </authorList>
    </citation>
    <scope>NUCLEOTIDE SEQUENCE [LARGE SCALE GENOMIC DNA]</scope>
    <source>
        <strain evidence="8 9">NPDC005137</strain>
    </source>
</reference>
<feature type="signal peptide" evidence="6">
    <location>
        <begin position="1"/>
        <end position="34"/>
    </location>
</feature>
<dbReference type="PROSITE" id="PS01040">
    <property type="entry name" value="SBP_BACTERIAL_5"/>
    <property type="match status" value="1"/>
</dbReference>
<name>A0ABV2U9K2_9ACTN</name>
<evidence type="ECO:0000256" key="5">
    <source>
        <dbReference type="SAM" id="Phobius"/>
    </source>
</evidence>
<evidence type="ECO:0000256" key="3">
    <source>
        <dbReference type="ARBA" id="ARBA00022448"/>
    </source>
</evidence>
<dbReference type="Pfam" id="PF00496">
    <property type="entry name" value="SBP_bac_5"/>
    <property type="match status" value="1"/>
</dbReference>
<keyword evidence="5" id="KW-0472">Membrane</keyword>
<comment type="subcellular location">
    <subcellularLocation>
        <location evidence="1">Cell membrane</location>
        <topology evidence="1">Lipid-anchor</topology>
    </subcellularLocation>
</comment>
<dbReference type="Gene3D" id="3.10.105.10">
    <property type="entry name" value="Dipeptide-binding Protein, Domain 3"/>
    <property type="match status" value="1"/>
</dbReference>
<dbReference type="Proteomes" id="UP001550044">
    <property type="component" value="Unassembled WGS sequence"/>
</dbReference>
<evidence type="ECO:0000256" key="6">
    <source>
        <dbReference type="SAM" id="SignalP"/>
    </source>
</evidence>
<evidence type="ECO:0000256" key="1">
    <source>
        <dbReference type="ARBA" id="ARBA00004193"/>
    </source>
</evidence>
<keyword evidence="5" id="KW-1133">Transmembrane helix</keyword>